<dbReference type="RefSeq" id="WP_256833236.1">
    <property type="nucleotide sequence ID" value="NZ_CP063414.1"/>
</dbReference>
<reference evidence="2" key="1">
    <citation type="submission" date="2020-10" db="EMBL/GenBank/DDBJ databases">
        <authorList>
            <person name="Delgado J.A."/>
            <person name="Gonzalez J.M."/>
        </authorList>
    </citation>
    <scope>NUCLEOTIDE SEQUENCE</scope>
    <source>
        <strain evidence="2">23.6</strain>
    </source>
</reference>
<proteinExistence type="predicted"/>
<keyword evidence="1" id="KW-0175">Coiled coil</keyword>
<dbReference type="EMBL" id="CP063414">
    <property type="protein sequence ID" value="UOE75821.1"/>
    <property type="molecule type" value="Genomic_DNA"/>
</dbReference>
<evidence type="ECO:0008006" key="4">
    <source>
        <dbReference type="Google" id="ProtNLM"/>
    </source>
</evidence>
<evidence type="ECO:0000313" key="3">
    <source>
        <dbReference type="Proteomes" id="UP001058458"/>
    </source>
</evidence>
<gene>
    <name evidence="2" type="ORF">IMI45_16155</name>
</gene>
<organism evidence="2 3">
    <name type="scientific">Parageobacillus thermoglucosidasius</name>
    <name type="common">Geobacillus thermoglucosidasius</name>
    <dbReference type="NCBI Taxonomy" id="1426"/>
    <lineage>
        <taxon>Bacteria</taxon>
        <taxon>Bacillati</taxon>
        <taxon>Bacillota</taxon>
        <taxon>Bacilli</taxon>
        <taxon>Bacillales</taxon>
        <taxon>Anoxybacillaceae</taxon>
        <taxon>Parageobacillus</taxon>
    </lineage>
</organism>
<name>A0AB38QVH2_PARTM</name>
<dbReference type="PROSITE" id="PS51257">
    <property type="entry name" value="PROKAR_LIPOPROTEIN"/>
    <property type="match status" value="1"/>
</dbReference>
<dbReference type="Proteomes" id="UP001058458">
    <property type="component" value="Chromosome"/>
</dbReference>
<feature type="coiled-coil region" evidence="1">
    <location>
        <begin position="49"/>
        <end position="76"/>
    </location>
</feature>
<evidence type="ECO:0000256" key="1">
    <source>
        <dbReference type="SAM" id="Coils"/>
    </source>
</evidence>
<accession>A0AB38QVH2</accession>
<evidence type="ECO:0000313" key="2">
    <source>
        <dbReference type="EMBL" id="UOE75821.1"/>
    </source>
</evidence>
<protein>
    <recommendedName>
        <fullName evidence="4">Lipoprotein</fullName>
    </recommendedName>
</protein>
<sequence length="120" mass="14253">MNKIFTFLLLLLLLCGCNSNDINYKLFKEDEKYANQIYQVKYGVIDLDIEGLEKYLDQDKTELSSEEKQYVKLIEDFFIQWTVYIADKQADGKLDKETEDKFMKIANKLKNEYGVNLKER</sequence>
<dbReference type="AlphaFoldDB" id="A0AB38QVH2"/>